<proteinExistence type="predicted"/>
<evidence type="ECO:0000313" key="2">
    <source>
        <dbReference type="Proteomes" id="UP000287033"/>
    </source>
</evidence>
<sequence length="96" mass="10764">MHQVPVSLSCLPRRLRDVETTFQKAETRQNVLMQLWLSNPLVTLTTNLFDVPQEVSSVHNTSLTNLHFPLCSIAVSTEQLKGKSACSTRHEAADVF</sequence>
<accession>A0A401RYW8</accession>
<evidence type="ECO:0000313" key="1">
    <source>
        <dbReference type="EMBL" id="GCC23309.1"/>
    </source>
</evidence>
<gene>
    <name evidence="1" type="ORF">chiPu_0001703</name>
</gene>
<dbReference type="EMBL" id="BEZZ01000026">
    <property type="protein sequence ID" value="GCC23309.1"/>
    <property type="molecule type" value="Genomic_DNA"/>
</dbReference>
<comment type="caution">
    <text evidence="1">The sequence shown here is derived from an EMBL/GenBank/DDBJ whole genome shotgun (WGS) entry which is preliminary data.</text>
</comment>
<reference evidence="1 2" key="1">
    <citation type="journal article" date="2018" name="Nat. Ecol. Evol.">
        <title>Shark genomes provide insights into elasmobranch evolution and the origin of vertebrates.</title>
        <authorList>
            <person name="Hara Y"/>
            <person name="Yamaguchi K"/>
            <person name="Onimaru K"/>
            <person name="Kadota M"/>
            <person name="Koyanagi M"/>
            <person name="Keeley SD"/>
            <person name="Tatsumi K"/>
            <person name="Tanaka K"/>
            <person name="Motone F"/>
            <person name="Kageyama Y"/>
            <person name="Nozu R"/>
            <person name="Adachi N"/>
            <person name="Nishimura O"/>
            <person name="Nakagawa R"/>
            <person name="Tanegashima C"/>
            <person name="Kiyatake I"/>
            <person name="Matsumoto R"/>
            <person name="Murakumo K"/>
            <person name="Nishida K"/>
            <person name="Terakita A"/>
            <person name="Kuratani S"/>
            <person name="Sato K"/>
            <person name="Hyodo S Kuraku.S."/>
        </authorList>
    </citation>
    <scope>NUCLEOTIDE SEQUENCE [LARGE SCALE GENOMIC DNA]</scope>
</reference>
<name>A0A401RYW8_CHIPU</name>
<dbReference type="Proteomes" id="UP000287033">
    <property type="component" value="Unassembled WGS sequence"/>
</dbReference>
<protein>
    <submittedName>
        <fullName evidence="1">Uncharacterized protein</fullName>
    </submittedName>
</protein>
<dbReference type="AlphaFoldDB" id="A0A401RYW8"/>
<keyword evidence="2" id="KW-1185">Reference proteome</keyword>
<organism evidence="1 2">
    <name type="scientific">Chiloscyllium punctatum</name>
    <name type="common">Brownbanded bambooshark</name>
    <name type="synonym">Hemiscyllium punctatum</name>
    <dbReference type="NCBI Taxonomy" id="137246"/>
    <lineage>
        <taxon>Eukaryota</taxon>
        <taxon>Metazoa</taxon>
        <taxon>Chordata</taxon>
        <taxon>Craniata</taxon>
        <taxon>Vertebrata</taxon>
        <taxon>Chondrichthyes</taxon>
        <taxon>Elasmobranchii</taxon>
        <taxon>Galeomorphii</taxon>
        <taxon>Galeoidea</taxon>
        <taxon>Orectolobiformes</taxon>
        <taxon>Hemiscylliidae</taxon>
        <taxon>Chiloscyllium</taxon>
    </lineage>
</organism>